<dbReference type="SUPFAM" id="SSF53474">
    <property type="entry name" value="alpha/beta-Hydrolases"/>
    <property type="match status" value="1"/>
</dbReference>
<organism evidence="2 3">
    <name type="scientific">Thalassiosira oceanica</name>
    <name type="common">Marine diatom</name>
    <dbReference type="NCBI Taxonomy" id="159749"/>
    <lineage>
        <taxon>Eukaryota</taxon>
        <taxon>Sar</taxon>
        <taxon>Stramenopiles</taxon>
        <taxon>Ochrophyta</taxon>
        <taxon>Bacillariophyta</taxon>
        <taxon>Coscinodiscophyceae</taxon>
        <taxon>Thalassiosirophycidae</taxon>
        <taxon>Thalassiosirales</taxon>
        <taxon>Thalassiosiraceae</taxon>
        <taxon>Thalassiosira</taxon>
    </lineage>
</organism>
<feature type="domain" description="Dienelactone hydrolase" evidence="1">
    <location>
        <begin position="92"/>
        <end position="266"/>
    </location>
</feature>
<dbReference type="InterPro" id="IPR002925">
    <property type="entry name" value="Dienelactn_hydro"/>
</dbReference>
<dbReference type="Proteomes" id="UP000266841">
    <property type="component" value="Unassembled WGS sequence"/>
</dbReference>
<proteinExistence type="predicted"/>
<accession>K0TBZ8</accession>
<dbReference type="EMBL" id="AGNL01002474">
    <property type="protein sequence ID" value="EJK76188.1"/>
    <property type="molecule type" value="Genomic_DNA"/>
</dbReference>
<comment type="caution">
    <text evidence="2">The sequence shown here is derived from an EMBL/GenBank/DDBJ whole genome shotgun (WGS) entry which is preliminary data.</text>
</comment>
<evidence type="ECO:0000313" key="3">
    <source>
        <dbReference type="Proteomes" id="UP000266841"/>
    </source>
</evidence>
<reference evidence="2 3" key="1">
    <citation type="journal article" date="2012" name="Genome Biol.">
        <title>Genome and low-iron response of an oceanic diatom adapted to chronic iron limitation.</title>
        <authorList>
            <person name="Lommer M."/>
            <person name="Specht M."/>
            <person name="Roy A.S."/>
            <person name="Kraemer L."/>
            <person name="Andreson R."/>
            <person name="Gutowska M.A."/>
            <person name="Wolf J."/>
            <person name="Bergner S.V."/>
            <person name="Schilhabel M.B."/>
            <person name="Klostermeier U.C."/>
            <person name="Beiko R.G."/>
            <person name="Rosenstiel P."/>
            <person name="Hippler M."/>
            <person name="Laroche J."/>
        </authorList>
    </citation>
    <scope>NUCLEOTIDE SEQUENCE [LARGE SCALE GENOMIC DNA]</scope>
    <source>
        <strain evidence="2 3">CCMP1005</strain>
    </source>
</reference>
<dbReference type="eggNOG" id="ENOG502S5R1">
    <property type="taxonomic scope" value="Eukaryota"/>
</dbReference>
<dbReference type="OMA" id="RIICEMR"/>
<dbReference type="Gene3D" id="3.40.50.1820">
    <property type="entry name" value="alpha/beta hydrolase"/>
    <property type="match status" value="1"/>
</dbReference>
<feature type="non-terminal residue" evidence="2">
    <location>
        <position position="272"/>
    </location>
</feature>
<evidence type="ECO:0000313" key="2">
    <source>
        <dbReference type="EMBL" id="EJK76188.1"/>
    </source>
</evidence>
<protein>
    <recommendedName>
        <fullName evidence="1">Dienelactone hydrolase domain-containing protein</fullName>
    </recommendedName>
</protein>
<gene>
    <name evidence="2" type="ORF">THAOC_02067</name>
</gene>
<dbReference type="Pfam" id="PF01738">
    <property type="entry name" value="DLH"/>
    <property type="match status" value="1"/>
</dbReference>
<keyword evidence="3" id="KW-1185">Reference proteome</keyword>
<dbReference type="AlphaFoldDB" id="K0TBZ8"/>
<dbReference type="GO" id="GO:0016787">
    <property type="term" value="F:hydrolase activity"/>
    <property type="evidence" value="ECO:0007669"/>
    <property type="project" value="InterPro"/>
</dbReference>
<name>K0TBZ8_THAOC</name>
<dbReference type="PANTHER" id="PTHR22946">
    <property type="entry name" value="DIENELACTONE HYDROLASE DOMAIN-CONTAINING PROTEIN-RELATED"/>
    <property type="match status" value="1"/>
</dbReference>
<dbReference type="InterPro" id="IPR050261">
    <property type="entry name" value="FrsA_esterase"/>
</dbReference>
<evidence type="ECO:0000259" key="1">
    <source>
        <dbReference type="Pfam" id="PF01738"/>
    </source>
</evidence>
<dbReference type="InterPro" id="IPR029058">
    <property type="entry name" value="AB_hydrolase_fold"/>
</dbReference>
<sequence length="272" mass="29968">MPPRCHSRRMTLAWTSGRIHLPADRIICEMRDGQPRLAKDEDYANAVLGAWQLDAASRDDDAGSLARPIKYFTSSDGTCLFGHVYRTKTTSEEEVPGIVLFHTGAGPQDVFLRWKADSIATTLPCVVLIADILSDEDGWAWTDRDKYQKVRSEILIPDKNGQRNRLAERAEVAIKTIQAQESVDPNRIAALGFCLGGHPIVELARMKIPGVKVLSTFHGVFDGVQQLGSPVGHSPNCAGTSKILINNGRDDPFVPREDLEAAVKLFKDLGHD</sequence>
<dbReference type="OrthoDB" id="17560at2759"/>
<dbReference type="PANTHER" id="PTHR22946:SF0">
    <property type="entry name" value="DIENELACTONE HYDROLASE DOMAIN-CONTAINING PROTEIN"/>
    <property type="match status" value="1"/>
</dbReference>